<dbReference type="PANTHER" id="PTHR40131:SF1">
    <property type="entry name" value="C1Q DOMAIN-CONTAINING PROTEIN"/>
    <property type="match status" value="1"/>
</dbReference>
<name>A0AAE0BZ39_9CHLO</name>
<gene>
    <name evidence="1" type="ORF">CYMTET_44996</name>
</gene>
<organism evidence="1 2">
    <name type="scientific">Cymbomonas tetramitiformis</name>
    <dbReference type="NCBI Taxonomy" id="36881"/>
    <lineage>
        <taxon>Eukaryota</taxon>
        <taxon>Viridiplantae</taxon>
        <taxon>Chlorophyta</taxon>
        <taxon>Pyramimonadophyceae</taxon>
        <taxon>Pyramimonadales</taxon>
        <taxon>Pyramimonadaceae</taxon>
        <taxon>Cymbomonas</taxon>
    </lineage>
</organism>
<dbReference type="EMBL" id="LGRX02030653">
    <property type="protein sequence ID" value="KAK3245432.1"/>
    <property type="molecule type" value="Genomic_DNA"/>
</dbReference>
<evidence type="ECO:0000313" key="2">
    <source>
        <dbReference type="Proteomes" id="UP001190700"/>
    </source>
</evidence>
<sequence length="193" mass="21641">MATMNSVAARQSALVVEDLIQGLNEWRNIQDIVRLTFKAFHDVLKAQGDAIKTLERSVENKANKSEVTNSLQQKVGVTELNAKLLEVNTLLASKVDVTEMTQEMDRMAKRSEVEAAWKASAAETRGMLEMRATCADFEAFRDESDRMIQTMRTELNRKAFVEDVLTRLETKVGQIPVSSEVGEPSCLVFTEII</sequence>
<keyword evidence="2" id="KW-1185">Reference proteome</keyword>
<comment type="caution">
    <text evidence="1">The sequence shown here is derived from an EMBL/GenBank/DDBJ whole genome shotgun (WGS) entry which is preliminary data.</text>
</comment>
<dbReference type="AlphaFoldDB" id="A0AAE0BZ39"/>
<proteinExistence type="predicted"/>
<evidence type="ECO:0000313" key="1">
    <source>
        <dbReference type="EMBL" id="KAK3245432.1"/>
    </source>
</evidence>
<dbReference type="PANTHER" id="PTHR40131">
    <property type="entry name" value="C1Q DOMAIN-CONTAINING PROTEIN"/>
    <property type="match status" value="1"/>
</dbReference>
<protein>
    <submittedName>
        <fullName evidence="1">Uncharacterized protein</fullName>
    </submittedName>
</protein>
<accession>A0AAE0BZ39</accession>
<reference evidence="1 2" key="1">
    <citation type="journal article" date="2015" name="Genome Biol. Evol.">
        <title>Comparative Genomics of a Bacterivorous Green Alga Reveals Evolutionary Causalities and Consequences of Phago-Mixotrophic Mode of Nutrition.</title>
        <authorList>
            <person name="Burns J.A."/>
            <person name="Paasch A."/>
            <person name="Narechania A."/>
            <person name="Kim E."/>
        </authorList>
    </citation>
    <scope>NUCLEOTIDE SEQUENCE [LARGE SCALE GENOMIC DNA]</scope>
    <source>
        <strain evidence="1 2">PLY_AMNH</strain>
    </source>
</reference>
<dbReference type="Proteomes" id="UP001190700">
    <property type="component" value="Unassembled WGS sequence"/>
</dbReference>